<organism evidence="1 2">
    <name type="scientific">Hymenobacter tibetensis</name>
    <dbReference type="NCBI Taxonomy" id="497967"/>
    <lineage>
        <taxon>Bacteria</taxon>
        <taxon>Pseudomonadati</taxon>
        <taxon>Bacteroidota</taxon>
        <taxon>Cytophagia</taxon>
        <taxon>Cytophagales</taxon>
        <taxon>Hymenobacteraceae</taxon>
        <taxon>Hymenobacter</taxon>
    </lineage>
</organism>
<accession>A0ABY4CUF1</accession>
<gene>
    <name evidence="1" type="ORF">MTX78_17015</name>
</gene>
<dbReference type="Pfam" id="PF19635">
    <property type="entry name" value="DUF6138"/>
    <property type="match status" value="1"/>
</dbReference>
<dbReference type="InterPro" id="IPR046136">
    <property type="entry name" value="DUF6138"/>
</dbReference>
<sequence>MNIDYITEVEGNEAVLDKYVEAVFAQTCKPAKIYPFPYQVPGEENCLDSPLIKYFLQQQPFVLERAVEFFEKLRKIDKKGFNGIYFPLDKWVEATIKKPFFYNENEGDKWTRVVLLKLRPDADPTTASPDHIKFMCYLAVCHLKYGPSYASVMANRYFQMATDLGSDEVAKLKKFGSGELPKELTEYKDGYVSCVANDAFGTIKVTVKEEVAESYQRVFHFINRLLQTSFPRSYSIEFSSKQKAWLPIKGLPKKGVHALFANAVSYESVHPLLVEYAHLAMRTNEWYTNIDSEECAMPSTFAVFALGLTSDAYFGLVKQYMKTVDKEHQEIQVKFTPAFVEKFVITQESLPVFMSCLLSTQEHKHYKLFAEQFQDAEKLTMLLTFKATFAQYLVDYLENEDGEEVADYLWESVLHAIFGPVHKYPKLLSSVGETLRPLYAELFEKIEIESE</sequence>
<name>A0ABY4CUF1_9BACT</name>
<reference evidence="1 2" key="1">
    <citation type="submission" date="2022-03" db="EMBL/GenBank/DDBJ databases">
        <title>Hymenobactersp. isolated from the air.</title>
        <authorList>
            <person name="Won M."/>
            <person name="Kwon S.-W."/>
        </authorList>
    </citation>
    <scope>NUCLEOTIDE SEQUENCE [LARGE SCALE GENOMIC DNA]</scope>
    <source>
        <strain evidence="1 2">KACC 21982</strain>
    </source>
</reference>
<evidence type="ECO:0000313" key="2">
    <source>
        <dbReference type="Proteomes" id="UP000831113"/>
    </source>
</evidence>
<dbReference type="Proteomes" id="UP000831113">
    <property type="component" value="Chromosome"/>
</dbReference>
<proteinExistence type="predicted"/>
<dbReference type="RefSeq" id="WP_243796792.1">
    <property type="nucleotide sequence ID" value="NZ_CP094669.1"/>
</dbReference>
<evidence type="ECO:0000313" key="1">
    <source>
        <dbReference type="EMBL" id="UOG73813.1"/>
    </source>
</evidence>
<dbReference type="EMBL" id="CP094669">
    <property type="protein sequence ID" value="UOG73813.1"/>
    <property type="molecule type" value="Genomic_DNA"/>
</dbReference>
<protein>
    <submittedName>
        <fullName evidence="1">DUF6138 family protein</fullName>
    </submittedName>
</protein>
<keyword evidence="2" id="KW-1185">Reference proteome</keyword>